<feature type="compositionally biased region" description="Basic and acidic residues" evidence="1">
    <location>
        <begin position="164"/>
        <end position="173"/>
    </location>
</feature>
<feature type="compositionally biased region" description="Polar residues" evidence="1">
    <location>
        <begin position="151"/>
        <end position="160"/>
    </location>
</feature>
<sequence length="193" mass="21322">MDPNNIHSQSSSLLGLLHSQQGSVYHENFPHESFHGRINFGDSQPIPSFSSQPSQVPPVARGVRRKWEPADDEVLISAWLNTSKDSIVANEQKSGTFWDRVAHLYSSSPHGLEDAKKFTLEHAWCTLRFEQKWLSLNAPKAGGGEKRKNVETTTQPSTTDGVVDVDRRPEGIKAAKARRNGGKGKSVSDYASV</sequence>
<name>A0ABQ7B8V7_BRACR</name>
<evidence type="ECO:0008006" key="4">
    <source>
        <dbReference type="Google" id="ProtNLM"/>
    </source>
</evidence>
<comment type="caution">
    <text evidence="2">The sequence shown here is derived from an EMBL/GenBank/DDBJ whole genome shotgun (WGS) entry which is preliminary data.</text>
</comment>
<dbReference type="PANTHER" id="PTHR45023:SF4">
    <property type="entry name" value="GLYCINE-RICH PROTEIN-RELATED"/>
    <property type="match status" value="1"/>
</dbReference>
<evidence type="ECO:0000313" key="2">
    <source>
        <dbReference type="EMBL" id="KAF3528561.1"/>
    </source>
</evidence>
<proteinExistence type="predicted"/>
<evidence type="ECO:0000313" key="3">
    <source>
        <dbReference type="Proteomes" id="UP000266723"/>
    </source>
</evidence>
<accession>A0ABQ7B8V7</accession>
<dbReference type="Proteomes" id="UP000266723">
    <property type="component" value="Unassembled WGS sequence"/>
</dbReference>
<reference evidence="2 3" key="1">
    <citation type="journal article" date="2020" name="BMC Genomics">
        <title>Intraspecific diversification of the crop wild relative Brassica cretica Lam. using demographic model selection.</title>
        <authorList>
            <person name="Kioukis A."/>
            <person name="Michalopoulou V.A."/>
            <person name="Briers L."/>
            <person name="Pirintsos S."/>
            <person name="Studholme D.J."/>
            <person name="Pavlidis P."/>
            <person name="Sarris P.F."/>
        </authorList>
    </citation>
    <scope>NUCLEOTIDE SEQUENCE [LARGE SCALE GENOMIC DNA]</scope>
    <source>
        <strain evidence="3">cv. PFS-1207/04</strain>
    </source>
</reference>
<organism evidence="2 3">
    <name type="scientific">Brassica cretica</name>
    <name type="common">Mustard</name>
    <dbReference type="NCBI Taxonomy" id="69181"/>
    <lineage>
        <taxon>Eukaryota</taxon>
        <taxon>Viridiplantae</taxon>
        <taxon>Streptophyta</taxon>
        <taxon>Embryophyta</taxon>
        <taxon>Tracheophyta</taxon>
        <taxon>Spermatophyta</taxon>
        <taxon>Magnoliopsida</taxon>
        <taxon>eudicotyledons</taxon>
        <taxon>Gunneridae</taxon>
        <taxon>Pentapetalae</taxon>
        <taxon>rosids</taxon>
        <taxon>malvids</taxon>
        <taxon>Brassicales</taxon>
        <taxon>Brassicaceae</taxon>
        <taxon>Brassiceae</taxon>
        <taxon>Brassica</taxon>
    </lineage>
</organism>
<dbReference type="PANTHER" id="PTHR45023">
    <property type="match status" value="1"/>
</dbReference>
<keyword evidence="3" id="KW-1185">Reference proteome</keyword>
<feature type="region of interest" description="Disordered" evidence="1">
    <location>
        <begin position="138"/>
        <end position="193"/>
    </location>
</feature>
<dbReference type="EMBL" id="QGKV02001507">
    <property type="protein sequence ID" value="KAF3528561.1"/>
    <property type="molecule type" value="Genomic_DNA"/>
</dbReference>
<protein>
    <recommendedName>
        <fullName evidence="4">No apical meristem-associated C-terminal domain-containing protein</fullName>
    </recommendedName>
</protein>
<evidence type="ECO:0000256" key="1">
    <source>
        <dbReference type="SAM" id="MobiDB-lite"/>
    </source>
</evidence>
<gene>
    <name evidence="2" type="ORF">DY000_02036719</name>
</gene>